<evidence type="ECO:0000259" key="6">
    <source>
        <dbReference type="Pfam" id="PF02826"/>
    </source>
</evidence>
<dbReference type="EMBL" id="FOLO01000001">
    <property type="protein sequence ID" value="SFB82831.1"/>
    <property type="molecule type" value="Genomic_DNA"/>
</dbReference>
<dbReference type="SUPFAM" id="SSF52283">
    <property type="entry name" value="Formate/glycerate dehydrogenase catalytic domain-like"/>
    <property type="match status" value="1"/>
</dbReference>
<dbReference type="STRING" id="1123010.SAMN02745724_00251"/>
<dbReference type="InterPro" id="IPR050418">
    <property type="entry name" value="D-iso_2-hydroxyacid_DH_PdxB"/>
</dbReference>
<evidence type="ECO:0000256" key="4">
    <source>
        <dbReference type="RuleBase" id="RU003719"/>
    </source>
</evidence>
<evidence type="ECO:0000256" key="1">
    <source>
        <dbReference type="ARBA" id="ARBA00005854"/>
    </source>
</evidence>
<dbReference type="GO" id="GO:0051287">
    <property type="term" value="F:NAD binding"/>
    <property type="evidence" value="ECO:0007669"/>
    <property type="project" value="InterPro"/>
</dbReference>
<evidence type="ECO:0000313" key="7">
    <source>
        <dbReference type="EMBL" id="SFB82831.1"/>
    </source>
</evidence>
<dbReference type="InterPro" id="IPR029753">
    <property type="entry name" value="D-isomer_DH_CS"/>
</dbReference>
<dbReference type="InterPro" id="IPR036291">
    <property type="entry name" value="NAD(P)-bd_dom_sf"/>
</dbReference>
<dbReference type="InterPro" id="IPR006139">
    <property type="entry name" value="D-isomer_2_OHA_DH_cat_dom"/>
</dbReference>
<proteinExistence type="inferred from homology"/>
<dbReference type="PANTHER" id="PTHR43761">
    <property type="entry name" value="D-ISOMER SPECIFIC 2-HYDROXYACID DEHYDROGENASE FAMILY PROTEIN (AFU_ORTHOLOGUE AFUA_1G13630)"/>
    <property type="match status" value="1"/>
</dbReference>
<feature type="domain" description="D-isomer specific 2-hydroxyacid dehydrogenase catalytic" evidence="5">
    <location>
        <begin position="16"/>
        <end position="321"/>
    </location>
</feature>
<sequence>MPSTINIVILDAATLNNTDLSVLNKINAKIMTQIEFYETTSKTQIFERCHNADIIITNKVHLAHHDLAQLPKLKLICIAATGTNNINLISAKKLGIAVTNVAGYSTASVVQHTFTLLLTLMNSSHKYIQDCQNGVWQKSSMFCSLKHSMNEVQNKTLAIIGYGDLGKGVADIAQAFGMHVLICERKGSQPREGRTDFNSALTQADIISIHCPLTAETHNLISDTELNLMKPSAVLINTARGGIVDEKALVNALESKTIQAAATDVLTKEPADDDNPLIRYSGNNLIITPHIAWASKESINRLVNEISLNIKAFYNDENRNRVE</sequence>
<evidence type="ECO:0000313" key="8">
    <source>
        <dbReference type="Proteomes" id="UP000198862"/>
    </source>
</evidence>
<protein>
    <submittedName>
        <fullName evidence="7">Glycerate dehydrogenase</fullName>
    </submittedName>
</protein>
<dbReference type="Pfam" id="PF00389">
    <property type="entry name" value="2-Hacid_dh"/>
    <property type="match status" value="1"/>
</dbReference>
<dbReference type="PROSITE" id="PS00670">
    <property type="entry name" value="D_2_HYDROXYACID_DH_2"/>
    <property type="match status" value="1"/>
</dbReference>
<dbReference type="SUPFAM" id="SSF51735">
    <property type="entry name" value="NAD(P)-binding Rossmann-fold domains"/>
    <property type="match status" value="1"/>
</dbReference>
<comment type="similarity">
    <text evidence="1 4">Belongs to the D-isomer specific 2-hydroxyacid dehydrogenase family.</text>
</comment>
<name>A0A1I1E6P9_9GAMM</name>
<dbReference type="Gene3D" id="3.40.50.720">
    <property type="entry name" value="NAD(P)-binding Rossmann-like Domain"/>
    <property type="match status" value="2"/>
</dbReference>
<gene>
    <name evidence="7" type="ORF">SAMN02745724_00251</name>
</gene>
<dbReference type="Pfam" id="PF02826">
    <property type="entry name" value="2-Hacid_dh_C"/>
    <property type="match status" value="1"/>
</dbReference>
<keyword evidence="8" id="KW-1185">Reference proteome</keyword>
<dbReference type="PANTHER" id="PTHR43761:SF1">
    <property type="entry name" value="D-ISOMER SPECIFIC 2-HYDROXYACID DEHYDROGENASE CATALYTIC DOMAIN-CONTAINING PROTEIN-RELATED"/>
    <property type="match status" value="1"/>
</dbReference>
<evidence type="ECO:0000259" key="5">
    <source>
        <dbReference type="Pfam" id="PF00389"/>
    </source>
</evidence>
<evidence type="ECO:0000256" key="3">
    <source>
        <dbReference type="ARBA" id="ARBA00023027"/>
    </source>
</evidence>
<reference evidence="7 8" key="1">
    <citation type="submission" date="2016-10" db="EMBL/GenBank/DDBJ databases">
        <authorList>
            <person name="de Groot N.N."/>
        </authorList>
    </citation>
    <scope>NUCLEOTIDE SEQUENCE [LARGE SCALE GENOMIC DNA]</scope>
    <source>
        <strain evidence="7 8">DSM 6059</strain>
    </source>
</reference>
<dbReference type="CDD" id="cd12162">
    <property type="entry name" value="2-Hacid_dh_4"/>
    <property type="match status" value="1"/>
</dbReference>
<dbReference type="Proteomes" id="UP000198862">
    <property type="component" value="Unassembled WGS sequence"/>
</dbReference>
<keyword evidence="3" id="KW-0520">NAD</keyword>
<dbReference type="InterPro" id="IPR006140">
    <property type="entry name" value="D-isomer_DH_NAD-bd"/>
</dbReference>
<dbReference type="AlphaFoldDB" id="A0A1I1E6P9"/>
<dbReference type="GO" id="GO:0016616">
    <property type="term" value="F:oxidoreductase activity, acting on the CH-OH group of donors, NAD or NADP as acceptor"/>
    <property type="evidence" value="ECO:0007669"/>
    <property type="project" value="InterPro"/>
</dbReference>
<feature type="domain" description="D-isomer specific 2-hydroxyacid dehydrogenase NAD-binding" evidence="6">
    <location>
        <begin position="115"/>
        <end position="292"/>
    </location>
</feature>
<accession>A0A1I1E6P9</accession>
<keyword evidence="2 4" id="KW-0560">Oxidoreductase</keyword>
<organism evidence="7 8">
    <name type="scientific">Pseudoalteromonas denitrificans DSM 6059</name>
    <dbReference type="NCBI Taxonomy" id="1123010"/>
    <lineage>
        <taxon>Bacteria</taxon>
        <taxon>Pseudomonadati</taxon>
        <taxon>Pseudomonadota</taxon>
        <taxon>Gammaproteobacteria</taxon>
        <taxon>Alteromonadales</taxon>
        <taxon>Pseudoalteromonadaceae</taxon>
        <taxon>Pseudoalteromonas</taxon>
    </lineage>
</organism>
<dbReference type="PROSITE" id="PS00671">
    <property type="entry name" value="D_2_HYDROXYACID_DH_3"/>
    <property type="match status" value="1"/>
</dbReference>
<evidence type="ECO:0000256" key="2">
    <source>
        <dbReference type="ARBA" id="ARBA00023002"/>
    </source>
</evidence>